<name>A0AAD7FAG4_9AGAR</name>
<sequence length="218" mass="24312">MANNSTPGPRDHTWTFKQESVDLNKGQPGSAASPPERTLDVISIVVRWGHGYRGLTNKSLSRNAWFFAKRVTTIDDITTAVLQWDLVGRILEVLQRGAKEQIVSEAAIEHTAHARYISNTSAFHNVHLLHRILRSFVPCLLLRTKTKEQQPMSGMVPNCAAIPVGSEKSVRISLSRRRRRQKFRGRSLAEEVDKVAASRCKGGANVVEARAQPIPQTE</sequence>
<evidence type="ECO:0000313" key="2">
    <source>
        <dbReference type="Proteomes" id="UP001221142"/>
    </source>
</evidence>
<proteinExistence type="predicted"/>
<protein>
    <submittedName>
        <fullName evidence="1">Uncharacterized protein</fullName>
    </submittedName>
</protein>
<keyword evidence="2" id="KW-1185">Reference proteome</keyword>
<dbReference type="Proteomes" id="UP001221142">
    <property type="component" value="Unassembled WGS sequence"/>
</dbReference>
<dbReference type="AlphaFoldDB" id="A0AAD7FAG4"/>
<accession>A0AAD7FAG4</accession>
<reference evidence="1" key="1">
    <citation type="submission" date="2023-03" db="EMBL/GenBank/DDBJ databases">
        <title>Massive genome expansion in bonnet fungi (Mycena s.s.) driven by repeated elements and novel gene families across ecological guilds.</title>
        <authorList>
            <consortium name="Lawrence Berkeley National Laboratory"/>
            <person name="Harder C.B."/>
            <person name="Miyauchi S."/>
            <person name="Viragh M."/>
            <person name="Kuo A."/>
            <person name="Thoen E."/>
            <person name="Andreopoulos B."/>
            <person name="Lu D."/>
            <person name="Skrede I."/>
            <person name="Drula E."/>
            <person name="Henrissat B."/>
            <person name="Morin E."/>
            <person name="Kohler A."/>
            <person name="Barry K."/>
            <person name="LaButti K."/>
            <person name="Morin E."/>
            <person name="Salamov A."/>
            <person name="Lipzen A."/>
            <person name="Mereny Z."/>
            <person name="Hegedus B."/>
            <person name="Baldrian P."/>
            <person name="Stursova M."/>
            <person name="Weitz H."/>
            <person name="Taylor A."/>
            <person name="Grigoriev I.V."/>
            <person name="Nagy L.G."/>
            <person name="Martin F."/>
            <person name="Kauserud H."/>
        </authorList>
    </citation>
    <scope>NUCLEOTIDE SEQUENCE</scope>
    <source>
        <strain evidence="1">9284</strain>
    </source>
</reference>
<evidence type="ECO:0000313" key="1">
    <source>
        <dbReference type="EMBL" id="KAJ7608761.1"/>
    </source>
</evidence>
<organism evidence="1 2">
    <name type="scientific">Roridomyces roridus</name>
    <dbReference type="NCBI Taxonomy" id="1738132"/>
    <lineage>
        <taxon>Eukaryota</taxon>
        <taxon>Fungi</taxon>
        <taxon>Dikarya</taxon>
        <taxon>Basidiomycota</taxon>
        <taxon>Agaricomycotina</taxon>
        <taxon>Agaricomycetes</taxon>
        <taxon>Agaricomycetidae</taxon>
        <taxon>Agaricales</taxon>
        <taxon>Marasmiineae</taxon>
        <taxon>Mycenaceae</taxon>
        <taxon>Roridomyces</taxon>
    </lineage>
</organism>
<comment type="caution">
    <text evidence="1">The sequence shown here is derived from an EMBL/GenBank/DDBJ whole genome shotgun (WGS) entry which is preliminary data.</text>
</comment>
<gene>
    <name evidence="1" type="ORF">FB45DRAFT_877013</name>
</gene>
<dbReference type="EMBL" id="JARKIF010000043">
    <property type="protein sequence ID" value="KAJ7608761.1"/>
    <property type="molecule type" value="Genomic_DNA"/>
</dbReference>